<dbReference type="RefSeq" id="WP_109920323.1">
    <property type="nucleotide sequence ID" value="NZ_QGLF01000002.1"/>
</dbReference>
<dbReference type="PANTHER" id="PTHR43434:SF1">
    <property type="entry name" value="PHOSPHOGLYCOLATE PHOSPHATASE"/>
    <property type="match status" value="1"/>
</dbReference>
<evidence type="ECO:0000256" key="2">
    <source>
        <dbReference type="ARBA" id="ARBA00004818"/>
    </source>
</evidence>
<dbReference type="GO" id="GO:0006281">
    <property type="term" value="P:DNA repair"/>
    <property type="evidence" value="ECO:0007669"/>
    <property type="project" value="TreeGrafter"/>
</dbReference>
<comment type="pathway">
    <text evidence="2">Organic acid metabolism; glycolate biosynthesis; glycolate from 2-phosphoglycolate: step 1/1.</text>
</comment>
<dbReference type="InterPro" id="IPR023198">
    <property type="entry name" value="PGP-like_dom2"/>
</dbReference>
<dbReference type="Pfam" id="PF13419">
    <property type="entry name" value="HAD_2"/>
    <property type="match status" value="1"/>
</dbReference>
<dbReference type="AlphaFoldDB" id="A0A317E3I8"/>
<dbReference type="GO" id="GO:0008967">
    <property type="term" value="F:phosphoglycolate phosphatase activity"/>
    <property type="evidence" value="ECO:0007669"/>
    <property type="project" value="UniProtKB-EC"/>
</dbReference>
<protein>
    <recommendedName>
        <fullName evidence="4">phosphoglycolate phosphatase</fullName>
        <ecNumber evidence="4">3.1.3.18</ecNumber>
    </recommendedName>
</protein>
<evidence type="ECO:0000256" key="1">
    <source>
        <dbReference type="ARBA" id="ARBA00000830"/>
    </source>
</evidence>
<evidence type="ECO:0000313" key="7">
    <source>
        <dbReference type="Proteomes" id="UP000246077"/>
    </source>
</evidence>
<feature type="region of interest" description="Disordered" evidence="5">
    <location>
        <begin position="231"/>
        <end position="261"/>
    </location>
</feature>
<evidence type="ECO:0000313" key="6">
    <source>
        <dbReference type="EMBL" id="PWR21678.1"/>
    </source>
</evidence>
<dbReference type="EMBL" id="QGLF01000002">
    <property type="protein sequence ID" value="PWR21678.1"/>
    <property type="molecule type" value="Genomic_DNA"/>
</dbReference>
<evidence type="ECO:0000256" key="5">
    <source>
        <dbReference type="SAM" id="MobiDB-lite"/>
    </source>
</evidence>
<dbReference type="GO" id="GO:0005829">
    <property type="term" value="C:cytosol"/>
    <property type="evidence" value="ECO:0007669"/>
    <property type="project" value="TreeGrafter"/>
</dbReference>
<dbReference type="SFLD" id="SFLDG01129">
    <property type="entry name" value="C1.5:_HAD__Beta-PGM__Phosphata"/>
    <property type="match status" value="1"/>
</dbReference>
<comment type="catalytic activity">
    <reaction evidence="1">
        <text>2-phosphoglycolate + H2O = glycolate + phosphate</text>
        <dbReference type="Rhea" id="RHEA:14369"/>
        <dbReference type="ChEBI" id="CHEBI:15377"/>
        <dbReference type="ChEBI" id="CHEBI:29805"/>
        <dbReference type="ChEBI" id="CHEBI:43474"/>
        <dbReference type="ChEBI" id="CHEBI:58033"/>
        <dbReference type="EC" id="3.1.3.18"/>
    </reaction>
</comment>
<evidence type="ECO:0000256" key="3">
    <source>
        <dbReference type="ARBA" id="ARBA00006171"/>
    </source>
</evidence>
<dbReference type="InterPro" id="IPR050155">
    <property type="entry name" value="HAD-like_hydrolase_sf"/>
</dbReference>
<dbReference type="Gene3D" id="1.10.150.240">
    <property type="entry name" value="Putative phosphatase, domain 2"/>
    <property type="match status" value="1"/>
</dbReference>
<dbReference type="EC" id="3.1.3.18" evidence="4"/>
<feature type="compositionally biased region" description="Basic residues" evidence="5">
    <location>
        <begin position="251"/>
        <end position="261"/>
    </location>
</feature>
<accession>A0A317E3I8</accession>
<dbReference type="Gene3D" id="3.40.50.1000">
    <property type="entry name" value="HAD superfamily/HAD-like"/>
    <property type="match status" value="1"/>
</dbReference>
<dbReference type="InterPro" id="IPR041492">
    <property type="entry name" value="HAD_2"/>
</dbReference>
<evidence type="ECO:0000256" key="4">
    <source>
        <dbReference type="ARBA" id="ARBA00013078"/>
    </source>
</evidence>
<dbReference type="Proteomes" id="UP000246077">
    <property type="component" value="Unassembled WGS sequence"/>
</dbReference>
<proteinExistence type="inferred from homology"/>
<dbReference type="SFLD" id="SFLDS00003">
    <property type="entry name" value="Haloacid_Dehalogenase"/>
    <property type="match status" value="1"/>
</dbReference>
<comment type="caution">
    <text evidence="6">The sequence shown here is derived from an EMBL/GenBank/DDBJ whole genome shotgun (WGS) entry which is preliminary data.</text>
</comment>
<dbReference type="PANTHER" id="PTHR43434">
    <property type="entry name" value="PHOSPHOGLYCOLATE PHOSPHATASE"/>
    <property type="match status" value="1"/>
</dbReference>
<sequence>MPIRAILFDLDGTLVQTREASWALFERTNREFGLGIDSRDQFFGLFQDNLLLALPRLCPDQAVARAAIDHFMALLRSEYLPGMIPGMADVVRSLASHCVLGILSTNASAVIHRITDKAGLSNCFAHVFAGDVEPDKRVSIRRFLADPSYATLRAGHDWYDEEPQPPLSPDEVALVTDTVGDIRHARECGIRALAVSWGMHSPKALLEAGAEEVAWWPQEILQWASAAPVSEAEAEAEAGGDQDIGQITSIARRRRREQPHD</sequence>
<dbReference type="InterPro" id="IPR036412">
    <property type="entry name" value="HAD-like_sf"/>
</dbReference>
<gene>
    <name evidence="6" type="ORF">DKG75_06665</name>
</gene>
<keyword evidence="6" id="KW-0378">Hydrolase</keyword>
<comment type="similarity">
    <text evidence="3">Belongs to the HAD-like hydrolase superfamily. CbbY/CbbZ/Gph/YieH family.</text>
</comment>
<reference evidence="7" key="1">
    <citation type="submission" date="2018-05" db="EMBL/GenBank/DDBJ databases">
        <title>Zavarzinia sp. HR-AS.</title>
        <authorList>
            <person name="Lee Y."/>
            <person name="Jeon C.O."/>
        </authorList>
    </citation>
    <scope>NUCLEOTIDE SEQUENCE [LARGE SCALE GENOMIC DNA]</scope>
    <source>
        <strain evidence="7">DSM 1231</strain>
    </source>
</reference>
<dbReference type="InterPro" id="IPR023214">
    <property type="entry name" value="HAD_sf"/>
</dbReference>
<name>A0A317E3I8_9PROT</name>
<dbReference type="SUPFAM" id="SSF56784">
    <property type="entry name" value="HAD-like"/>
    <property type="match status" value="1"/>
</dbReference>
<dbReference type="OrthoDB" id="414934at2"/>
<organism evidence="6 7">
    <name type="scientific">Zavarzinia compransoris</name>
    <dbReference type="NCBI Taxonomy" id="1264899"/>
    <lineage>
        <taxon>Bacteria</taxon>
        <taxon>Pseudomonadati</taxon>
        <taxon>Pseudomonadota</taxon>
        <taxon>Alphaproteobacteria</taxon>
        <taxon>Rhodospirillales</taxon>
        <taxon>Zavarziniaceae</taxon>
        <taxon>Zavarzinia</taxon>
    </lineage>
</organism>
<keyword evidence="7" id="KW-1185">Reference proteome</keyword>